<evidence type="ECO:0000313" key="3">
    <source>
        <dbReference type="Proteomes" id="UP000807353"/>
    </source>
</evidence>
<reference evidence="2" key="1">
    <citation type="submission" date="2020-11" db="EMBL/GenBank/DDBJ databases">
        <authorList>
            <consortium name="DOE Joint Genome Institute"/>
            <person name="Ahrendt S."/>
            <person name="Riley R."/>
            <person name="Andreopoulos W."/>
            <person name="Labutti K."/>
            <person name="Pangilinan J."/>
            <person name="Ruiz-Duenas F.J."/>
            <person name="Barrasa J.M."/>
            <person name="Sanchez-Garcia M."/>
            <person name="Camarero S."/>
            <person name="Miyauchi S."/>
            <person name="Serrano A."/>
            <person name="Linde D."/>
            <person name="Babiker R."/>
            <person name="Drula E."/>
            <person name="Ayuso-Fernandez I."/>
            <person name="Pacheco R."/>
            <person name="Padilla G."/>
            <person name="Ferreira P."/>
            <person name="Barriuso J."/>
            <person name="Kellner H."/>
            <person name="Castanera R."/>
            <person name="Alfaro M."/>
            <person name="Ramirez L."/>
            <person name="Pisabarro A.G."/>
            <person name="Kuo A."/>
            <person name="Tritt A."/>
            <person name="Lipzen A."/>
            <person name="He G."/>
            <person name="Yan M."/>
            <person name="Ng V."/>
            <person name="Cullen D."/>
            <person name="Martin F."/>
            <person name="Rosso M.-N."/>
            <person name="Henrissat B."/>
            <person name="Hibbett D."/>
            <person name="Martinez A.T."/>
            <person name="Grigoriev I.V."/>
        </authorList>
    </citation>
    <scope>NUCLEOTIDE SEQUENCE</scope>
    <source>
        <strain evidence="2">CBS 247.69</strain>
    </source>
</reference>
<proteinExistence type="predicted"/>
<feature type="chain" id="PRO_5040450733" evidence="1">
    <location>
        <begin position="19"/>
        <end position="135"/>
    </location>
</feature>
<protein>
    <submittedName>
        <fullName evidence="2">Uncharacterized protein</fullName>
    </submittedName>
</protein>
<dbReference type="AlphaFoldDB" id="A0A9P6CCF2"/>
<comment type="caution">
    <text evidence="2">The sequence shown here is derived from an EMBL/GenBank/DDBJ whole genome shotgun (WGS) entry which is preliminary data.</text>
</comment>
<feature type="signal peptide" evidence="1">
    <location>
        <begin position="1"/>
        <end position="18"/>
    </location>
</feature>
<organism evidence="2 3">
    <name type="scientific">Collybia nuda</name>
    <dbReference type="NCBI Taxonomy" id="64659"/>
    <lineage>
        <taxon>Eukaryota</taxon>
        <taxon>Fungi</taxon>
        <taxon>Dikarya</taxon>
        <taxon>Basidiomycota</taxon>
        <taxon>Agaricomycotina</taxon>
        <taxon>Agaricomycetes</taxon>
        <taxon>Agaricomycetidae</taxon>
        <taxon>Agaricales</taxon>
        <taxon>Tricholomatineae</taxon>
        <taxon>Clitocybaceae</taxon>
        <taxon>Collybia</taxon>
    </lineage>
</organism>
<dbReference type="OrthoDB" id="2794314at2759"/>
<evidence type="ECO:0000256" key="1">
    <source>
        <dbReference type="SAM" id="SignalP"/>
    </source>
</evidence>
<keyword evidence="1" id="KW-0732">Signal</keyword>
<keyword evidence="3" id="KW-1185">Reference proteome</keyword>
<sequence length="135" mass="14750">MHMSIIMLLSGMIWTALGTPLVLPMSSFTAEGTSNLVKTKNACLEVQGLSVESKAPVTLPYSEASHHALIALHAAKYNCPFNTVLDDDYQEEVHMLHPGTALPSPSTVSRDINAIYIAMGDFIRSYFMVCSFIIT</sequence>
<dbReference type="Proteomes" id="UP000807353">
    <property type="component" value="Unassembled WGS sequence"/>
</dbReference>
<dbReference type="EMBL" id="MU150297">
    <property type="protein sequence ID" value="KAF9460567.1"/>
    <property type="molecule type" value="Genomic_DNA"/>
</dbReference>
<accession>A0A9P6CCF2</accession>
<name>A0A9P6CCF2_9AGAR</name>
<gene>
    <name evidence="2" type="ORF">BDZ94DRAFT_1223004</name>
</gene>
<evidence type="ECO:0000313" key="2">
    <source>
        <dbReference type="EMBL" id="KAF9460567.1"/>
    </source>
</evidence>